<reference evidence="3" key="2">
    <citation type="journal article" date="2022" name="Microb. Genom.">
        <title>A chromosome-scale genome assembly of the tomato pathogen Cladosporium fulvum reveals a compartmentalized genome architecture and the presence of a dispensable chromosome.</title>
        <authorList>
            <person name="Zaccaron A.Z."/>
            <person name="Chen L.H."/>
            <person name="Samaras A."/>
            <person name="Stergiopoulos I."/>
        </authorList>
    </citation>
    <scope>NUCLEOTIDE SEQUENCE</scope>
    <source>
        <strain evidence="3">Race5_Kim</strain>
    </source>
</reference>
<dbReference type="SUPFAM" id="SSF103473">
    <property type="entry name" value="MFS general substrate transporter"/>
    <property type="match status" value="1"/>
</dbReference>
<dbReference type="OrthoDB" id="3936150at2759"/>
<dbReference type="Proteomes" id="UP000756132">
    <property type="component" value="Chromosome 10"/>
</dbReference>
<evidence type="ECO:0000313" key="3">
    <source>
        <dbReference type="EMBL" id="UJO22551.1"/>
    </source>
</evidence>
<dbReference type="GeneID" id="71991678"/>
<name>A0A9Q8PHD8_PASFU</name>
<evidence type="ECO:0000313" key="4">
    <source>
        <dbReference type="Proteomes" id="UP000756132"/>
    </source>
</evidence>
<keyword evidence="2" id="KW-0812">Transmembrane</keyword>
<feature type="transmembrane region" description="Helical" evidence="2">
    <location>
        <begin position="82"/>
        <end position="101"/>
    </location>
</feature>
<protein>
    <submittedName>
        <fullName evidence="3">Itaconate transport protein</fullName>
    </submittedName>
</protein>
<dbReference type="AlphaFoldDB" id="A0A9Q8PHD8"/>
<evidence type="ECO:0000256" key="1">
    <source>
        <dbReference type="SAM" id="MobiDB-lite"/>
    </source>
</evidence>
<organism evidence="3 4">
    <name type="scientific">Passalora fulva</name>
    <name type="common">Tomato leaf mold</name>
    <name type="synonym">Cladosporium fulvum</name>
    <dbReference type="NCBI Taxonomy" id="5499"/>
    <lineage>
        <taxon>Eukaryota</taxon>
        <taxon>Fungi</taxon>
        <taxon>Dikarya</taxon>
        <taxon>Ascomycota</taxon>
        <taxon>Pezizomycotina</taxon>
        <taxon>Dothideomycetes</taxon>
        <taxon>Dothideomycetidae</taxon>
        <taxon>Mycosphaerellales</taxon>
        <taxon>Mycosphaerellaceae</taxon>
        <taxon>Fulvia</taxon>
    </lineage>
</organism>
<dbReference type="InterPro" id="IPR036259">
    <property type="entry name" value="MFS_trans_sf"/>
</dbReference>
<feature type="compositionally biased region" description="Polar residues" evidence="1">
    <location>
        <begin position="18"/>
        <end position="31"/>
    </location>
</feature>
<dbReference type="RefSeq" id="XP_047766917.1">
    <property type="nucleotide sequence ID" value="XM_047910948.1"/>
</dbReference>
<keyword evidence="4" id="KW-1185">Reference proteome</keyword>
<dbReference type="Gene3D" id="1.20.1720.10">
    <property type="entry name" value="Multidrug resistance protein D"/>
    <property type="match status" value="1"/>
</dbReference>
<proteinExistence type="predicted"/>
<sequence>MEKQNRSDAALAEKGNAEPQQDSKTSSSSQLQDEKPKPPYCALSPHRRRFILGVVTVAGFFGPFAGNIYLPALPVFGVGETAMNATVTSFKIVFAFAPLFWTSFSDYKDVVLCISSPWRYT</sequence>
<reference evidence="3" key="1">
    <citation type="submission" date="2021-12" db="EMBL/GenBank/DDBJ databases">
        <authorList>
            <person name="Zaccaron A."/>
            <person name="Stergiopoulos I."/>
        </authorList>
    </citation>
    <scope>NUCLEOTIDE SEQUENCE</scope>
    <source>
        <strain evidence="3">Race5_Kim</strain>
    </source>
</reference>
<dbReference type="EMBL" id="CP090172">
    <property type="protein sequence ID" value="UJO22551.1"/>
    <property type="molecule type" value="Genomic_DNA"/>
</dbReference>
<gene>
    <name evidence="3" type="ORF">CLAFUR5_11800</name>
</gene>
<evidence type="ECO:0000256" key="2">
    <source>
        <dbReference type="SAM" id="Phobius"/>
    </source>
</evidence>
<keyword evidence="2" id="KW-1133">Transmembrane helix</keyword>
<dbReference type="KEGG" id="ffu:CLAFUR5_11800"/>
<feature type="region of interest" description="Disordered" evidence="1">
    <location>
        <begin position="1"/>
        <end position="41"/>
    </location>
</feature>
<accession>A0A9Q8PHD8</accession>
<feature type="transmembrane region" description="Helical" evidence="2">
    <location>
        <begin position="50"/>
        <end position="70"/>
    </location>
</feature>
<keyword evidence="2" id="KW-0472">Membrane</keyword>